<accession>A0AAD7FK55</accession>
<feature type="transmembrane region" description="Helical" evidence="2">
    <location>
        <begin position="291"/>
        <end position="311"/>
    </location>
</feature>
<name>A0AAD7FK55_9AGAR</name>
<evidence type="ECO:0000313" key="3">
    <source>
        <dbReference type="EMBL" id="KAJ7628747.1"/>
    </source>
</evidence>
<feature type="transmembrane region" description="Helical" evidence="2">
    <location>
        <begin position="402"/>
        <end position="423"/>
    </location>
</feature>
<feature type="transmembrane region" description="Helical" evidence="2">
    <location>
        <begin position="369"/>
        <end position="395"/>
    </location>
</feature>
<keyword evidence="2" id="KW-1133">Transmembrane helix</keyword>
<feature type="compositionally biased region" description="Polar residues" evidence="1">
    <location>
        <begin position="132"/>
        <end position="148"/>
    </location>
</feature>
<evidence type="ECO:0000256" key="2">
    <source>
        <dbReference type="SAM" id="Phobius"/>
    </source>
</evidence>
<keyword evidence="2" id="KW-0812">Transmembrane</keyword>
<feature type="region of interest" description="Disordered" evidence="1">
    <location>
        <begin position="1"/>
        <end position="73"/>
    </location>
</feature>
<feature type="region of interest" description="Disordered" evidence="1">
    <location>
        <begin position="195"/>
        <end position="221"/>
    </location>
</feature>
<dbReference type="AlphaFoldDB" id="A0AAD7FK55"/>
<feature type="compositionally biased region" description="Polar residues" evidence="1">
    <location>
        <begin position="159"/>
        <end position="171"/>
    </location>
</feature>
<feature type="compositionally biased region" description="Polar residues" evidence="1">
    <location>
        <begin position="10"/>
        <end position="30"/>
    </location>
</feature>
<proteinExistence type="predicted"/>
<protein>
    <recommendedName>
        <fullName evidence="5">Transmembrane protein</fullName>
    </recommendedName>
</protein>
<reference evidence="3" key="1">
    <citation type="submission" date="2023-03" db="EMBL/GenBank/DDBJ databases">
        <title>Massive genome expansion in bonnet fungi (Mycena s.s.) driven by repeated elements and novel gene families across ecological guilds.</title>
        <authorList>
            <consortium name="Lawrence Berkeley National Laboratory"/>
            <person name="Harder C.B."/>
            <person name="Miyauchi S."/>
            <person name="Viragh M."/>
            <person name="Kuo A."/>
            <person name="Thoen E."/>
            <person name="Andreopoulos B."/>
            <person name="Lu D."/>
            <person name="Skrede I."/>
            <person name="Drula E."/>
            <person name="Henrissat B."/>
            <person name="Morin E."/>
            <person name="Kohler A."/>
            <person name="Barry K."/>
            <person name="LaButti K."/>
            <person name="Morin E."/>
            <person name="Salamov A."/>
            <person name="Lipzen A."/>
            <person name="Mereny Z."/>
            <person name="Hegedus B."/>
            <person name="Baldrian P."/>
            <person name="Stursova M."/>
            <person name="Weitz H."/>
            <person name="Taylor A."/>
            <person name="Grigoriev I.V."/>
            <person name="Nagy L.G."/>
            <person name="Martin F."/>
            <person name="Kauserud H."/>
        </authorList>
    </citation>
    <scope>NUCLEOTIDE SEQUENCE</scope>
    <source>
        <strain evidence="3">9284</strain>
    </source>
</reference>
<evidence type="ECO:0000313" key="4">
    <source>
        <dbReference type="Proteomes" id="UP001221142"/>
    </source>
</evidence>
<dbReference type="EMBL" id="JARKIF010000010">
    <property type="protein sequence ID" value="KAJ7628747.1"/>
    <property type="molecule type" value="Genomic_DNA"/>
</dbReference>
<gene>
    <name evidence="3" type="ORF">FB45DRAFT_919157</name>
</gene>
<keyword evidence="4" id="KW-1185">Reference proteome</keyword>
<feature type="region of interest" description="Disordered" evidence="1">
    <location>
        <begin position="129"/>
        <end position="171"/>
    </location>
</feature>
<feature type="transmembrane region" description="Helical" evidence="2">
    <location>
        <begin position="323"/>
        <end position="349"/>
    </location>
</feature>
<comment type="caution">
    <text evidence="3">The sequence shown here is derived from an EMBL/GenBank/DDBJ whole genome shotgun (WGS) entry which is preliminary data.</text>
</comment>
<organism evidence="3 4">
    <name type="scientific">Roridomyces roridus</name>
    <dbReference type="NCBI Taxonomy" id="1738132"/>
    <lineage>
        <taxon>Eukaryota</taxon>
        <taxon>Fungi</taxon>
        <taxon>Dikarya</taxon>
        <taxon>Basidiomycota</taxon>
        <taxon>Agaricomycotina</taxon>
        <taxon>Agaricomycetes</taxon>
        <taxon>Agaricomycetidae</taxon>
        <taxon>Agaricales</taxon>
        <taxon>Marasmiineae</taxon>
        <taxon>Mycenaceae</taxon>
        <taxon>Roridomyces</taxon>
    </lineage>
</organism>
<keyword evidence="2" id="KW-0472">Membrane</keyword>
<sequence>MHQLPVYSDESASSASHTAGSPPNPGTETLPQGGVSRDYVSPDTDTDQAGSSTDPPKPSSFVQYDESAFSRPHQTQYNRSTFLPRFFPLAAMYHSALQSWGYGAIVTDVPKLPLPAQLYQGDTPTIVVDIPQRTSGDSLSSTQTSESPVSEDGAPNPLGTPSSISSQNTGASDVTSIGVVPLTSCTVSDFHALNQVPEGQRDPPPSGLVGPGAQVRDEPPCDTGVPVAIGSPADELLPLLSSGPQFDNPNCHWAVRILDSCTHHASLRAAGLHARDPKKLDMILEPLRWEWFYLAGVLLGLAALETSIFSTDPENLFNIDLSARNAIVASSIATGLSILCDAWFLIRFYRLSAVELMAHAEDAPGSHTYLYFSLSARLPLFGTLLSLGTLVFFLTKIALNTIPAFTILLGATFGAIFGLGLFVRGFELVCRCAVRLACRMAVAWGRWRIRKARSDIVDIESGGVFNRSVSVSTLPQFRVADVSQFQWETRKFGSQENLRGGSGRARARL</sequence>
<evidence type="ECO:0008006" key="5">
    <source>
        <dbReference type="Google" id="ProtNLM"/>
    </source>
</evidence>
<dbReference type="Proteomes" id="UP001221142">
    <property type="component" value="Unassembled WGS sequence"/>
</dbReference>
<evidence type="ECO:0000256" key="1">
    <source>
        <dbReference type="SAM" id="MobiDB-lite"/>
    </source>
</evidence>